<dbReference type="InterPro" id="IPR005135">
    <property type="entry name" value="Endo/exonuclease/phosphatase"/>
</dbReference>
<dbReference type="EMBL" id="FNXT01001224">
    <property type="protein sequence ID" value="SZX75064.1"/>
    <property type="molecule type" value="Genomic_DNA"/>
</dbReference>
<sequence>MARQTAYVRYKPDADNLTISLVLGGRQRNLNRPTDEPLEKPITRIRANLVPAKQDKRNKKKKLNPEEAAAGAAQQQQEQELFVGLFKDAAGTELIDAATPNGQAWPQAALLRVGSQVFDVLLNPPTVETLALPGFPMAGYPVLPVAALAFADQELCKWRWLRKMHSSGKGSSSSKDKAAAAAGDWEDTGCSSMCYTPTQQDIGYMLRVECTPAAAAAAGADVEQQLGVSQPSAAPVLAAAAVAPAEPQQQQQQQTLNPSSSSAASSPVVYGEPLTAETGPVQAGPEQPAARLRQLNPAVPLPEPWRFRVMSYNILADQYAGTSYAQQVLFNYCPTKLLDNNYRRQLVLEEVLRYQPDICCLQEVDDKVFAEFLQPHLALAGWAGHFTNKQGRVREGSALFWRTDKWACAAVQDVKLRDVFKLPLAERHAQFTPMLQRSPDLAEALQKVTTIAQMVLLLPRHSLQTPAAAAGSSKAEPNSSSSSSSSSSVAAGQPAPLLMINTHLFFHPYAPHIRSLHTAAILEEAAAALADWQQQAQAAAAAAAAAVEPNPSSSSSAVEPRVLGELAGLPPPTVLFCGDLNSDLNSGVPGVVEMLQTGRLAADHWDWQMGASFRWGKEEGEYAEESEQQQQQQQQEGQQQQQQEQQQQQQLPLADGHDFEPPSSSPLAAVGLHGMDVAVPFVLRSSDDLATPYTNYTSGYKALLDYVWYDPSRLHVTRQLPVPAEQLLASFIPSPNFPSDHLAVVYDLAFKPAVITHVITDPAAAAGVPGQQGVGIQQHDSATFTLLPASEDHVSDAVAALARGDVIALPTDTLYGLAAAADSAAAVQQLRAIKQRAPSAPFAVAVADVDDVQRYCVTEQLPAGLLRALLPGPVTVLLPLRPDAALAQGVLQPGSSSNGSDTAAAAAAAGAVVGVRVVPNEFVRGVCRQLGGGIALTSANRSGGESSLCVHDFRELWQYCGAVFDSGRIPVAGNAGSTVLDLTSLAQQQQQQGEGAAAVGFRVVRAGVAAESAVELLTKAFGLQLLQ</sequence>
<feature type="compositionally biased region" description="Low complexity" evidence="2">
    <location>
        <begin position="628"/>
        <end position="650"/>
    </location>
</feature>
<dbReference type="PANTHER" id="PTHR12121">
    <property type="entry name" value="CARBON CATABOLITE REPRESSOR PROTEIN 4"/>
    <property type="match status" value="1"/>
</dbReference>
<name>A0A383WDJ1_TETOB</name>
<dbReference type="SUPFAM" id="SSF56219">
    <property type="entry name" value="DNase I-like"/>
    <property type="match status" value="1"/>
</dbReference>
<feature type="domain" description="YrdC-like" evidence="3">
    <location>
        <begin position="791"/>
        <end position="1009"/>
    </location>
</feature>
<dbReference type="GO" id="GO:0000175">
    <property type="term" value="F:3'-5'-RNA exonuclease activity"/>
    <property type="evidence" value="ECO:0007669"/>
    <property type="project" value="TreeGrafter"/>
</dbReference>
<keyword evidence="5" id="KW-1185">Reference proteome</keyword>
<dbReference type="InterPro" id="IPR050410">
    <property type="entry name" value="CCR4/nocturin_mRNA_transcr"/>
</dbReference>
<dbReference type="GO" id="GO:0005739">
    <property type="term" value="C:mitochondrion"/>
    <property type="evidence" value="ECO:0007669"/>
    <property type="project" value="TreeGrafter"/>
</dbReference>
<evidence type="ECO:0000259" key="3">
    <source>
        <dbReference type="PROSITE" id="PS51163"/>
    </source>
</evidence>
<evidence type="ECO:0000256" key="2">
    <source>
        <dbReference type="SAM" id="MobiDB-lite"/>
    </source>
</evidence>
<feature type="region of interest" description="Disordered" evidence="2">
    <location>
        <begin position="620"/>
        <end position="667"/>
    </location>
</feature>
<dbReference type="InterPro" id="IPR017945">
    <property type="entry name" value="DHBP_synth_RibB-like_a/b_dom"/>
</dbReference>
<dbReference type="Gene3D" id="3.90.870.10">
    <property type="entry name" value="DHBP synthase"/>
    <property type="match status" value="1"/>
</dbReference>
<feature type="region of interest" description="Disordered" evidence="2">
    <location>
        <begin position="50"/>
        <end position="74"/>
    </location>
</feature>
<dbReference type="InterPro" id="IPR006070">
    <property type="entry name" value="Sua5-like_dom"/>
</dbReference>
<feature type="compositionally biased region" description="Low complexity" evidence="2">
    <location>
        <begin position="479"/>
        <end position="488"/>
    </location>
</feature>
<dbReference type="Gene3D" id="3.60.10.10">
    <property type="entry name" value="Endonuclease/exonuclease/phosphatase"/>
    <property type="match status" value="1"/>
</dbReference>
<reference evidence="4 5" key="1">
    <citation type="submission" date="2016-10" db="EMBL/GenBank/DDBJ databases">
        <authorList>
            <person name="Cai Z."/>
        </authorList>
    </citation>
    <scope>NUCLEOTIDE SEQUENCE [LARGE SCALE GENOMIC DNA]</scope>
</reference>
<dbReference type="Pfam" id="PF03372">
    <property type="entry name" value="Exo_endo_phos"/>
    <property type="match status" value="1"/>
</dbReference>
<protein>
    <recommendedName>
        <fullName evidence="1">Threonylcarbamoyl-AMP synthase</fullName>
    </recommendedName>
</protein>
<proteinExistence type="predicted"/>
<dbReference type="SUPFAM" id="SSF55821">
    <property type="entry name" value="YrdC/RibB"/>
    <property type="match status" value="1"/>
</dbReference>
<dbReference type="PANTHER" id="PTHR12121:SF37">
    <property type="entry name" value="2',5'-PHOSPHODIESTERASE 12"/>
    <property type="match status" value="1"/>
</dbReference>
<dbReference type="Pfam" id="PF21171">
    <property type="entry name" value="PDE12-like_N"/>
    <property type="match status" value="1"/>
</dbReference>
<organism evidence="4 5">
    <name type="scientific">Tetradesmus obliquus</name>
    <name type="common">Green alga</name>
    <name type="synonym">Acutodesmus obliquus</name>
    <dbReference type="NCBI Taxonomy" id="3088"/>
    <lineage>
        <taxon>Eukaryota</taxon>
        <taxon>Viridiplantae</taxon>
        <taxon>Chlorophyta</taxon>
        <taxon>core chlorophytes</taxon>
        <taxon>Chlorophyceae</taxon>
        <taxon>CS clade</taxon>
        <taxon>Sphaeropleales</taxon>
        <taxon>Scenedesmaceae</taxon>
        <taxon>Tetradesmus</taxon>
    </lineage>
</organism>
<dbReference type="STRING" id="3088.A0A383WDJ1"/>
<feature type="region of interest" description="Disordered" evidence="2">
    <location>
        <begin position="467"/>
        <end position="488"/>
    </location>
</feature>
<evidence type="ECO:0000256" key="1">
    <source>
        <dbReference type="ARBA" id="ARBA00015492"/>
    </source>
</evidence>
<dbReference type="Pfam" id="PF01300">
    <property type="entry name" value="Sua5_yciO_yrdC"/>
    <property type="match status" value="1"/>
</dbReference>
<dbReference type="Proteomes" id="UP000256970">
    <property type="component" value="Unassembled WGS sequence"/>
</dbReference>
<gene>
    <name evidence="4" type="ORF">BQ4739_LOCUS15374</name>
</gene>
<accession>A0A383WDJ1</accession>
<dbReference type="InterPro" id="IPR048821">
    <property type="entry name" value="PDE12-like_N"/>
</dbReference>
<feature type="region of interest" description="Disordered" evidence="2">
    <location>
        <begin position="239"/>
        <end position="268"/>
    </location>
</feature>
<dbReference type="AlphaFoldDB" id="A0A383WDJ1"/>
<dbReference type="GO" id="GO:0003725">
    <property type="term" value="F:double-stranded RNA binding"/>
    <property type="evidence" value="ECO:0007669"/>
    <property type="project" value="InterPro"/>
</dbReference>
<dbReference type="InterPro" id="IPR036691">
    <property type="entry name" value="Endo/exonu/phosph_ase_sf"/>
</dbReference>
<evidence type="ECO:0000313" key="4">
    <source>
        <dbReference type="EMBL" id="SZX75064.1"/>
    </source>
</evidence>
<dbReference type="PROSITE" id="PS51163">
    <property type="entry name" value="YRDC"/>
    <property type="match status" value="1"/>
</dbReference>
<evidence type="ECO:0000313" key="5">
    <source>
        <dbReference type="Proteomes" id="UP000256970"/>
    </source>
</evidence>
<dbReference type="GO" id="GO:0000288">
    <property type="term" value="P:nuclear-transcribed mRNA catabolic process, deadenylation-dependent decay"/>
    <property type="evidence" value="ECO:0007669"/>
    <property type="project" value="TreeGrafter"/>
</dbReference>